<dbReference type="RefSeq" id="XP_005648137.1">
    <property type="nucleotide sequence ID" value="XM_005648080.1"/>
</dbReference>
<accession>I0YYX4</accession>
<feature type="compositionally biased region" description="Basic and acidic residues" evidence="2">
    <location>
        <begin position="270"/>
        <end position="283"/>
    </location>
</feature>
<dbReference type="EMBL" id="AGSI01000007">
    <property type="protein sequence ID" value="EIE23593.1"/>
    <property type="molecule type" value="Genomic_DNA"/>
</dbReference>
<keyword evidence="4" id="KW-1185">Reference proteome</keyword>
<dbReference type="STRING" id="574566.I0YYX4"/>
<organism evidence="3 4">
    <name type="scientific">Coccomyxa subellipsoidea (strain C-169)</name>
    <name type="common">Green microalga</name>
    <dbReference type="NCBI Taxonomy" id="574566"/>
    <lineage>
        <taxon>Eukaryota</taxon>
        <taxon>Viridiplantae</taxon>
        <taxon>Chlorophyta</taxon>
        <taxon>core chlorophytes</taxon>
        <taxon>Trebouxiophyceae</taxon>
        <taxon>Trebouxiophyceae incertae sedis</taxon>
        <taxon>Coccomyxaceae</taxon>
        <taxon>Coccomyxa</taxon>
        <taxon>Coccomyxa subellipsoidea</taxon>
    </lineage>
</organism>
<feature type="region of interest" description="Disordered" evidence="2">
    <location>
        <begin position="270"/>
        <end position="290"/>
    </location>
</feature>
<dbReference type="GO" id="GO:0010207">
    <property type="term" value="P:photosystem II assembly"/>
    <property type="evidence" value="ECO:0007669"/>
    <property type="project" value="InterPro"/>
</dbReference>
<dbReference type="GO" id="GO:0009534">
    <property type="term" value="C:chloroplast thylakoid"/>
    <property type="evidence" value="ECO:0007669"/>
    <property type="project" value="TreeGrafter"/>
</dbReference>
<evidence type="ECO:0000313" key="4">
    <source>
        <dbReference type="Proteomes" id="UP000007264"/>
    </source>
</evidence>
<proteinExistence type="predicted"/>
<name>I0YYX4_COCSC</name>
<dbReference type="GO" id="GO:0045038">
    <property type="term" value="P:protein import into chloroplast thylakoid membrane"/>
    <property type="evidence" value="ECO:0007669"/>
    <property type="project" value="TreeGrafter"/>
</dbReference>
<gene>
    <name evidence="3" type="ORF">COCSUDRAFT_28927</name>
</gene>
<dbReference type="PANTHER" id="PTHR34793">
    <property type="entry name" value="PROTEIN THYLAKOID FORMATION 1, CHLOROPLASTIC"/>
    <property type="match status" value="1"/>
</dbReference>
<comment type="caution">
    <text evidence="3">The sequence shown here is derived from an EMBL/GenBank/DDBJ whole genome shotgun (WGS) entry which is preliminary data.</text>
</comment>
<dbReference type="Pfam" id="PF11264">
    <property type="entry name" value="ThylakoidFormat"/>
    <property type="match status" value="1"/>
</dbReference>
<sequence length="290" mass="32327">MVFALEQTMPSLAASRSTNYHPAFLFKQHVACRQLAYGISRRQQCWTNSTSARRSLVVRAGEWNPPTVAETKRNFYEAFSRPIPGIYSNVIQELLVQHHIMRYNKSYSYDEVFGLGFVSVFDQVLEGLPEGDKGALFSAYIGSLGENGDQYRQDAEKVEALAKELSGPAELKPDAEGSELQKKLASIAERSSQGNFLYTKFFAIGLFRLLELTGAKDPKALEGLVSAMKIPQESVSRDLMTYKGVLSKLSAAKDLMNEMYAREKKKAAEREAEKKAKADKEVQTVDAVTS</sequence>
<dbReference type="eggNOG" id="ENOG502QUQV">
    <property type="taxonomic scope" value="Eukaryota"/>
</dbReference>
<dbReference type="GO" id="GO:0045037">
    <property type="term" value="P:protein import into chloroplast stroma"/>
    <property type="evidence" value="ECO:0007669"/>
    <property type="project" value="TreeGrafter"/>
</dbReference>
<dbReference type="OrthoDB" id="4812at2759"/>
<dbReference type="KEGG" id="csl:COCSUDRAFT_28927"/>
<dbReference type="InterPro" id="IPR017499">
    <property type="entry name" value="Thf1"/>
</dbReference>
<dbReference type="GeneID" id="17041585"/>
<evidence type="ECO:0000256" key="1">
    <source>
        <dbReference type="ARBA" id="ARBA00023054"/>
    </source>
</evidence>
<dbReference type="AlphaFoldDB" id="I0YYX4"/>
<reference evidence="3 4" key="1">
    <citation type="journal article" date="2012" name="Genome Biol.">
        <title>The genome of the polar eukaryotic microalga coccomyxa subellipsoidea reveals traits of cold adaptation.</title>
        <authorList>
            <person name="Blanc G."/>
            <person name="Agarkova I."/>
            <person name="Grimwood J."/>
            <person name="Kuo A."/>
            <person name="Brueggeman A."/>
            <person name="Dunigan D."/>
            <person name="Gurnon J."/>
            <person name="Ladunga I."/>
            <person name="Lindquist E."/>
            <person name="Lucas S."/>
            <person name="Pangilinan J."/>
            <person name="Proschold T."/>
            <person name="Salamov A."/>
            <person name="Schmutz J."/>
            <person name="Weeks D."/>
            <person name="Yamada T."/>
            <person name="Claverie J.M."/>
            <person name="Grigoriev I."/>
            <person name="Van Etten J."/>
            <person name="Lomsadze A."/>
            <person name="Borodovsky M."/>
        </authorList>
    </citation>
    <scope>NUCLEOTIDE SEQUENCE [LARGE SCALE GENOMIC DNA]</scope>
    <source>
        <strain evidence="3 4">C-169</strain>
    </source>
</reference>
<dbReference type="GO" id="GO:0010027">
    <property type="term" value="P:thylakoid membrane organization"/>
    <property type="evidence" value="ECO:0007669"/>
    <property type="project" value="TreeGrafter"/>
</dbReference>
<protein>
    <submittedName>
        <fullName evidence="3">Photosystem II biogenesis protein Psp29</fullName>
    </submittedName>
</protein>
<evidence type="ECO:0000313" key="3">
    <source>
        <dbReference type="EMBL" id="EIE23593.1"/>
    </source>
</evidence>
<dbReference type="Proteomes" id="UP000007264">
    <property type="component" value="Unassembled WGS sequence"/>
</dbReference>
<keyword evidence="1" id="KW-0175">Coiled coil</keyword>
<dbReference type="PANTHER" id="PTHR34793:SF1">
    <property type="entry name" value="PROTEIN THYLAKOID FORMATION 1, CHLOROPLASTIC"/>
    <property type="match status" value="1"/>
</dbReference>
<evidence type="ECO:0000256" key="2">
    <source>
        <dbReference type="SAM" id="MobiDB-lite"/>
    </source>
</evidence>